<dbReference type="SFLD" id="SFLDS00005">
    <property type="entry name" value="Isoprenoid_Synthase_Type_I"/>
    <property type="match status" value="1"/>
</dbReference>
<evidence type="ECO:0000256" key="7">
    <source>
        <dbReference type="ARBA" id="ARBA00038405"/>
    </source>
</evidence>
<evidence type="ECO:0000259" key="8">
    <source>
        <dbReference type="Pfam" id="PF01397"/>
    </source>
</evidence>
<evidence type="ECO:0000313" key="11">
    <source>
        <dbReference type="Proteomes" id="UP000032304"/>
    </source>
</evidence>
<evidence type="ECO:0000259" key="9">
    <source>
        <dbReference type="Pfam" id="PF03936"/>
    </source>
</evidence>
<dbReference type="eggNOG" id="ENOG502SHPY">
    <property type="taxonomic scope" value="Eukaryota"/>
</dbReference>
<dbReference type="Proteomes" id="UP000032304">
    <property type="component" value="Chromosome 11"/>
</dbReference>
<dbReference type="Pfam" id="PF01397">
    <property type="entry name" value="Terpene_synth"/>
    <property type="match status" value="1"/>
</dbReference>
<keyword evidence="6" id="KW-0456">Lyase</keyword>
<feature type="domain" description="Terpene synthase metal-binding" evidence="9">
    <location>
        <begin position="308"/>
        <end position="547"/>
    </location>
</feature>
<dbReference type="GO" id="GO:0000287">
    <property type="term" value="F:magnesium ion binding"/>
    <property type="evidence" value="ECO:0007669"/>
    <property type="project" value="InterPro"/>
</dbReference>
<dbReference type="InterPro" id="IPR044814">
    <property type="entry name" value="Terpene_cyclase_plant_C1"/>
</dbReference>
<dbReference type="InterPro" id="IPR001906">
    <property type="entry name" value="Terpene_synth_N"/>
</dbReference>
<dbReference type="Gene3D" id="1.50.10.130">
    <property type="entry name" value="Terpene synthase, N-terminal domain"/>
    <property type="match status" value="1"/>
</dbReference>
<protein>
    <recommendedName>
        <fullName evidence="3">(+)-delta-cadinene synthase</fullName>
        <ecNumber evidence="3">4.2.3.13</ecNumber>
    </recommendedName>
</protein>
<gene>
    <name evidence="10" type="ORF">B456_011G005500</name>
</gene>
<dbReference type="PANTHER" id="PTHR31225">
    <property type="entry name" value="OS04G0344100 PROTEIN-RELATED"/>
    <property type="match status" value="1"/>
</dbReference>
<evidence type="ECO:0000256" key="6">
    <source>
        <dbReference type="ARBA" id="ARBA00023239"/>
    </source>
</evidence>
<dbReference type="PANTHER" id="PTHR31225:SF93">
    <property type="entry name" value="ALPHA-HUMULENE_(-)-(E)-BETA-CARYOPHYLLENE SYNTHASE"/>
    <property type="match status" value="1"/>
</dbReference>
<organism evidence="10 11">
    <name type="scientific">Gossypium raimondii</name>
    <name type="common">Peruvian cotton</name>
    <name type="synonym">Gossypium klotzschianum subsp. raimondii</name>
    <dbReference type="NCBI Taxonomy" id="29730"/>
    <lineage>
        <taxon>Eukaryota</taxon>
        <taxon>Viridiplantae</taxon>
        <taxon>Streptophyta</taxon>
        <taxon>Embryophyta</taxon>
        <taxon>Tracheophyta</taxon>
        <taxon>Spermatophyta</taxon>
        <taxon>Magnoliopsida</taxon>
        <taxon>eudicotyledons</taxon>
        <taxon>Gunneridae</taxon>
        <taxon>Pentapetalae</taxon>
        <taxon>rosids</taxon>
        <taxon>malvids</taxon>
        <taxon>Malvales</taxon>
        <taxon>Malvaceae</taxon>
        <taxon>Malvoideae</taxon>
        <taxon>Gossypium</taxon>
    </lineage>
</organism>
<dbReference type="InterPro" id="IPR034741">
    <property type="entry name" value="Terpene_cyclase-like_1_C"/>
</dbReference>
<dbReference type="SFLD" id="SFLDG01019">
    <property type="entry name" value="Terpene_Cyclase_Like_1_C_Termi"/>
    <property type="match status" value="1"/>
</dbReference>
<evidence type="ECO:0000256" key="2">
    <source>
        <dbReference type="ARBA" id="ARBA00002383"/>
    </source>
</evidence>
<dbReference type="InterPro" id="IPR005630">
    <property type="entry name" value="Terpene_synthase_metal-bd"/>
</dbReference>
<accession>A0A0D2RF04</accession>
<dbReference type="InterPro" id="IPR008930">
    <property type="entry name" value="Terpenoid_cyclase/PrenylTrfase"/>
</dbReference>
<sequence>MAVQVQGSVLGNTNILLCLSKAPSPPFPTLFPLRLHKAKRCCFVAAHSTSSTKATPLSSNHRESGRPLANFPPDIWGDRFLTLSFDISELNRCSRQVEELKETVKDILMASTTDPLHNVLLINSLCRLGVSYHFETEIEQQLTNCFDKLSKIIRNSAHNLHAIAIMFQVFRSHGYNMSSDIFNKFKDENGEFKVSDTKELISLYEASHFRINGELVLDKACAFTTSQLKSMVSRTSPHYAQYIENALYCPYQRGVPRLEARQYICFFEKDEDGDEARNDTLLKFAKYDFNRIQMMHQQELSNLCSEWKEENIESRLPYARSRIVECFFSAIAVYFEPCYARACNIYAKLLSTLVLTDDTYDAYGTYEELQYFTDAIQRFDIGVIEELPTNYLKLVYETILNIHNEAEDKMRKEGRSYAISYTINEFKKLAEAYFVERRWVHRSYVPTFDEYMDTAMTSSAGLVSVCQALVGMGEADETAYQWLINTDNKLHKALNKIGRLYDDLSTNEAEEKRGLVCGTSCYMKQYGVTRQEAVEAYREMIEIAWKDMNEGCLKPMPVSNKIAVRALNIARLVLVLYKKDDGLTRPELSLKDAIAKVLIHPIPL</sequence>
<dbReference type="FunFam" id="1.50.10.130:FF:000001">
    <property type="entry name" value="Isoprene synthase, chloroplastic"/>
    <property type="match status" value="1"/>
</dbReference>
<comment type="cofactor">
    <cofactor evidence="1">
        <name>Mg(2+)</name>
        <dbReference type="ChEBI" id="CHEBI:18420"/>
    </cofactor>
</comment>
<dbReference type="CDD" id="cd00684">
    <property type="entry name" value="Terpene_cyclase_plant_C1"/>
    <property type="match status" value="1"/>
</dbReference>
<dbReference type="Pfam" id="PF03936">
    <property type="entry name" value="Terpene_synth_C"/>
    <property type="match status" value="1"/>
</dbReference>
<keyword evidence="11" id="KW-1185">Reference proteome</keyword>
<comment type="similarity">
    <text evidence="7">Belongs to the terpene synthase family. Tpsa subfamily.</text>
</comment>
<name>A0A0D2RF04_GOSRA</name>
<evidence type="ECO:0000256" key="4">
    <source>
        <dbReference type="ARBA" id="ARBA00022723"/>
    </source>
</evidence>
<dbReference type="OMA" id="FDVICKE"/>
<dbReference type="SUPFAM" id="SSF48576">
    <property type="entry name" value="Terpenoid synthases"/>
    <property type="match status" value="1"/>
</dbReference>
<feature type="domain" description="Terpene synthase N-terminal" evidence="8">
    <location>
        <begin position="75"/>
        <end position="247"/>
    </location>
</feature>
<dbReference type="InterPro" id="IPR036965">
    <property type="entry name" value="Terpene_synth_N_sf"/>
</dbReference>
<dbReference type="KEGG" id="gra:105776241"/>
<evidence type="ECO:0000256" key="1">
    <source>
        <dbReference type="ARBA" id="ARBA00001946"/>
    </source>
</evidence>
<reference evidence="10 11" key="1">
    <citation type="journal article" date="2012" name="Nature">
        <title>Repeated polyploidization of Gossypium genomes and the evolution of spinnable cotton fibres.</title>
        <authorList>
            <person name="Paterson A.H."/>
            <person name="Wendel J.F."/>
            <person name="Gundlach H."/>
            <person name="Guo H."/>
            <person name="Jenkins J."/>
            <person name="Jin D."/>
            <person name="Llewellyn D."/>
            <person name="Showmaker K.C."/>
            <person name="Shu S."/>
            <person name="Udall J."/>
            <person name="Yoo M.J."/>
            <person name="Byers R."/>
            <person name="Chen W."/>
            <person name="Doron-Faigenboim A."/>
            <person name="Duke M.V."/>
            <person name="Gong L."/>
            <person name="Grimwood J."/>
            <person name="Grover C."/>
            <person name="Grupp K."/>
            <person name="Hu G."/>
            <person name="Lee T.H."/>
            <person name="Li J."/>
            <person name="Lin L."/>
            <person name="Liu T."/>
            <person name="Marler B.S."/>
            <person name="Page J.T."/>
            <person name="Roberts A.W."/>
            <person name="Romanel E."/>
            <person name="Sanders W.S."/>
            <person name="Szadkowski E."/>
            <person name="Tan X."/>
            <person name="Tang H."/>
            <person name="Xu C."/>
            <person name="Wang J."/>
            <person name="Wang Z."/>
            <person name="Zhang D."/>
            <person name="Zhang L."/>
            <person name="Ashrafi H."/>
            <person name="Bedon F."/>
            <person name="Bowers J.E."/>
            <person name="Brubaker C.L."/>
            <person name="Chee P.W."/>
            <person name="Das S."/>
            <person name="Gingle A.R."/>
            <person name="Haigler C.H."/>
            <person name="Harker D."/>
            <person name="Hoffmann L.V."/>
            <person name="Hovav R."/>
            <person name="Jones D.C."/>
            <person name="Lemke C."/>
            <person name="Mansoor S."/>
            <person name="ur Rahman M."/>
            <person name="Rainville L.N."/>
            <person name="Rambani A."/>
            <person name="Reddy U.K."/>
            <person name="Rong J.K."/>
            <person name="Saranga Y."/>
            <person name="Scheffler B.E."/>
            <person name="Scheffler J.A."/>
            <person name="Stelly D.M."/>
            <person name="Triplett B.A."/>
            <person name="Van Deynze A."/>
            <person name="Vaslin M.F."/>
            <person name="Waghmare V.N."/>
            <person name="Walford S.A."/>
            <person name="Wright R.J."/>
            <person name="Zaki E.A."/>
            <person name="Zhang T."/>
            <person name="Dennis E.S."/>
            <person name="Mayer K.F."/>
            <person name="Peterson D.G."/>
            <person name="Rokhsar D.S."/>
            <person name="Wang X."/>
            <person name="Schmutz J."/>
        </authorList>
    </citation>
    <scope>NUCLEOTIDE SEQUENCE [LARGE SCALE GENOMIC DNA]</scope>
</reference>
<dbReference type="Gramene" id="KJB69107">
    <property type="protein sequence ID" value="KJB69107"/>
    <property type="gene ID" value="B456_011G005500"/>
</dbReference>
<dbReference type="InterPro" id="IPR008949">
    <property type="entry name" value="Isoprenoid_synthase_dom_sf"/>
</dbReference>
<dbReference type="SUPFAM" id="SSF48239">
    <property type="entry name" value="Terpenoid cyclases/Protein prenyltransferases"/>
    <property type="match status" value="1"/>
</dbReference>
<comment type="function">
    <text evidence="2">Responsible for the cyclization of trans,trans-farnesyl diphosphate (FPP) to (+)-delta cadinene.</text>
</comment>
<keyword evidence="4" id="KW-0479">Metal-binding</keyword>
<dbReference type="InterPro" id="IPR050148">
    <property type="entry name" value="Terpene_synthase-like"/>
</dbReference>
<proteinExistence type="inferred from homology"/>
<evidence type="ECO:0000256" key="5">
    <source>
        <dbReference type="ARBA" id="ARBA00022842"/>
    </source>
</evidence>
<evidence type="ECO:0000256" key="3">
    <source>
        <dbReference type="ARBA" id="ARBA00013103"/>
    </source>
</evidence>
<dbReference type="GO" id="GO:0016102">
    <property type="term" value="P:diterpenoid biosynthetic process"/>
    <property type="evidence" value="ECO:0007669"/>
    <property type="project" value="InterPro"/>
</dbReference>
<dbReference type="STRING" id="29730.A0A0D2RF04"/>
<dbReference type="EC" id="4.2.3.13" evidence="3"/>
<dbReference type="AlphaFoldDB" id="A0A0D2RF04"/>
<keyword evidence="5" id="KW-0460">Magnesium</keyword>
<dbReference type="OrthoDB" id="950038at2759"/>
<dbReference type="EMBL" id="CM001750">
    <property type="protein sequence ID" value="KJB69107.1"/>
    <property type="molecule type" value="Genomic_DNA"/>
</dbReference>
<dbReference type="GO" id="GO:0047461">
    <property type="term" value="F:(+)-delta-cadinene synthase activity"/>
    <property type="evidence" value="ECO:0007669"/>
    <property type="project" value="UniProtKB-EC"/>
</dbReference>
<evidence type="ECO:0000313" key="10">
    <source>
        <dbReference type="EMBL" id="KJB69107.1"/>
    </source>
</evidence>
<dbReference type="FunFam" id="1.10.600.10:FF:000007">
    <property type="entry name" value="Isoprene synthase, chloroplastic"/>
    <property type="match status" value="1"/>
</dbReference>
<dbReference type="Gene3D" id="1.10.600.10">
    <property type="entry name" value="Farnesyl Diphosphate Synthase"/>
    <property type="match status" value="1"/>
</dbReference>